<evidence type="ECO:0000259" key="16">
    <source>
        <dbReference type="PROSITE" id="PS50851"/>
    </source>
</evidence>
<dbReference type="InterPro" id="IPR036641">
    <property type="entry name" value="HPT_dom_sf"/>
</dbReference>
<organism evidence="18 19">
    <name type="scientific">Ruminiclostridium cellobioparum subsp. termitidis CT1112</name>
    <dbReference type="NCBI Taxonomy" id="1195236"/>
    <lineage>
        <taxon>Bacteria</taxon>
        <taxon>Bacillati</taxon>
        <taxon>Bacillota</taxon>
        <taxon>Clostridia</taxon>
        <taxon>Eubacteriales</taxon>
        <taxon>Oscillospiraceae</taxon>
        <taxon>Ruminiclostridium</taxon>
    </lineage>
</organism>
<comment type="subcellular location">
    <subcellularLocation>
        <location evidence="2">Cytoplasm</location>
    </subcellularLocation>
</comment>
<dbReference type="SUPFAM" id="SSF50341">
    <property type="entry name" value="CheW-like"/>
    <property type="match status" value="1"/>
</dbReference>
<dbReference type="InterPro" id="IPR005467">
    <property type="entry name" value="His_kinase_dom"/>
</dbReference>
<dbReference type="EC" id="2.7.13.3" evidence="3"/>
<evidence type="ECO:0000256" key="2">
    <source>
        <dbReference type="ARBA" id="ARBA00004496"/>
    </source>
</evidence>
<evidence type="ECO:0000256" key="9">
    <source>
        <dbReference type="ARBA" id="ARBA00022741"/>
    </source>
</evidence>
<dbReference type="GO" id="GO:0005737">
    <property type="term" value="C:cytoplasm"/>
    <property type="evidence" value="ECO:0007669"/>
    <property type="project" value="UniProtKB-SubCell"/>
</dbReference>
<comment type="function">
    <text evidence="13">Involved in the transmission of sensory signals from the chemoreceptors to the flagellar motors. CheA is autophosphorylated; it can transfer its phosphate group to either CheB or CheY.</text>
</comment>
<evidence type="ECO:0000256" key="7">
    <source>
        <dbReference type="ARBA" id="ARBA00022553"/>
    </source>
</evidence>
<name>S0FHF3_RUMCE</name>
<dbReference type="SMART" id="SM00260">
    <property type="entry name" value="CheW"/>
    <property type="match status" value="1"/>
</dbReference>
<dbReference type="SMART" id="SM00387">
    <property type="entry name" value="HATPase_c"/>
    <property type="match status" value="1"/>
</dbReference>
<dbReference type="GO" id="GO:0005524">
    <property type="term" value="F:ATP binding"/>
    <property type="evidence" value="ECO:0007669"/>
    <property type="project" value="UniProtKB-KW"/>
</dbReference>
<dbReference type="Pfam" id="PF01627">
    <property type="entry name" value="Hpt"/>
    <property type="match status" value="1"/>
</dbReference>
<evidence type="ECO:0000256" key="3">
    <source>
        <dbReference type="ARBA" id="ARBA00012438"/>
    </source>
</evidence>
<evidence type="ECO:0000259" key="17">
    <source>
        <dbReference type="PROSITE" id="PS50894"/>
    </source>
</evidence>
<dbReference type="Pfam" id="PF02895">
    <property type="entry name" value="H-kinase_dim"/>
    <property type="match status" value="1"/>
</dbReference>
<dbReference type="Pfam" id="PF07194">
    <property type="entry name" value="P2"/>
    <property type="match status" value="1"/>
</dbReference>
<feature type="domain" description="CheW-like" evidence="16">
    <location>
        <begin position="553"/>
        <end position="688"/>
    </location>
</feature>
<keyword evidence="7 14" id="KW-0597">Phosphoprotein</keyword>
<dbReference type="Gene3D" id="3.30.565.10">
    <property type="entry name" value="Histidine kinase-like ATPase, C-terminal domain"/>
    <property type="match status" value="1"/>
</dbReference>
<evidence type="ECO:0000256" key="10">
    <source>
        <dbReference type="ARBA" id="ARBA00022777"/>
    </source>
</evidence>
<evidence type="ECO:0000256" key="5">
    <source>
        <dbReference type="ARBA" id="ARBA00022490"/>
    </source>
</evidence>
<dbReference type="FunFam" id="3.30.565.10:FF:000016">
    <property type="entry name" value="Chemotaxis protein CheA, putative"/>
    <property type="match status" value="1"/>
</dbReference>
<dbReference type="InterPro" id="IPR002545">
    <property type="entry name" value="CheW-lke_dom"/>
</dbReference>
<dbReference type="AlphaFoldDB" id="S0FHF3"/>
<dbReference type="Proteomes" id="UP000014155">
    <property type="component" value="Unassembled WGS sequence"/>
</dbReference>
<dbReference type="SMART" id="SM01231">
    <property type="entry name" value="H-kinase_dim"/>
    <property type="match status" value="1"/>
</dbReference>
<dbReference type="PROSITE" id="PS50109">
    <property type="entry name" value="HIS_KIN"/>
    <property type="match status" value="1"/>
</dbReference>
<dbReference type="RefSeq" id="WP_004627664.1">
    <property type="nucleotide sequence ID" value="NZ_AORV01000046.1"/>
</dbReference>
<dbReference type="EMBL" id="AORV01000046">
    <property type="protein sequence ID" value="EMS70827.1"/>
    <property type="molecule type" value="Genomic_DNA"/>
</dbReference>
<dbReference type="Gene3D" id="1.20.120.160">
    <property type="entry name" value="HPT domain"/>
    <property type="match status" value="1"/>
</dbReference>
<dbReference type="PANTHER" id="PTHR43395">
    <property type="entry name" value="SENSOR HISTIDINE KINASE CHEA"/>
    <property type="match status" value="1"/>
</dbReference>
<feature type="domain" description="Histidine kinase" evidence="15">
    <location>
        <begin position="349"/>
        <end position="551"/>
    </location>
</feature>
<dbReference type="Pfam" id="PF01584">
    <property type="entry name" value="CheW"/>
    <property type="match status" value="1"/>
</dbReference>
<dbReference type="eggNOG" id="COG2198">
    <property type="taxonomic scope" value="Bacteria"/>
</dbReference>
<evidence type="ECO:0000256" key="6">
    <source>
        <dbReference type="ARBA" id="ARBA00022500"/>
    </source>
</evidence>
<dbReference type="SUPFAM" id="SSF55874">
    <property type="entry name" value="ATPase domain of HSP90 chaperone/DNA topoisomerase II/histidine kinase"/>
    <property type="match status" value="1"/>
</dbReference>
<dbReference type="InterPro" id="IPR037006">
    <property type="entry name" value="CheA-like_homodim_sf"/>
</dbReference>
<proteinExistence type="predicted"/>
<dbReference type="CDD" id="cd00088">
    <property type="entry name" value="HPT"/>
    <property type="match status" value="1"/>
</dbReference>
<evidence type="ECO:0000256" key="11">
    <source>
        <dbReference type="ARBA" id="ARBA00022840"/>
    </source>
</evidence>
<keyword evidence="10 18" id="KW-0418">Kinase</keyword>
<dbReference type="PRINTS" id="PR00344">
    <property type="entry name" value="BCTRLSENSOR"/>
</dbReference>
<keyword evidence="9" id="KW-0547">Nucleotide-binding</keyword>
<dbReference type="InterPro" id="IPR003594">
    <property type="entry name" value="HATPase_dom"/>
</dbReference>
<dbReference type="PATRIC" id="fig|1195236.3.peg.3611"/>
<dbReference type="GO" id="GO:0000155">
    <property type="term" value="F:phosphorelay sensor kinase activity"/>
    <property type="evidence" value="ECO:0007669"/>
    <property type="project" value="InterPro"/>
</dbReference>
<evidence type="ECO:0000256" key="8">
    <source>
        <dbReference type="ARBA" id="ARBA00022679"/>
    </source>
</evidence>
<dbReference type="InterPro" id="IPR036061">
    <property type="entry name" value="CheW-like_dom_sf"/>
</dbReference>
<dbReference type="STRING" id="1195236.CTER_3388"/>
<dbReference type="PROSITE" id="PS50851">
    <property type="entry name" value="CHEW"/>
    <property type="match status" value="1"/>
</dbReference>
<keyword evidence="11" id="KW-0067">ATP-binding</keyword>
<sequence>MAGQFSGEPMLDMYIFETTQNIEQLEMCILDSEKSNCYSQTSINEIFRIMHTIKGSSAMMLFNNISVLAHSIEDLFYYLREQKPENIDYTLLSDHILSGVDFIKVELQKIVDGEKADGNPSEIIEAIKAFLSQIKLKNPYNGSEAKEKQELAEQPRYYITPNKSDININTNAFKAVLFFEAGCEMENIRAFTVIHNIREFSDEVYFYPEDIIDNDESVNVIREQGFKIYFKTQKNYKELDAFFNQTVFLRELELVRLEDDTELKGFLTAKTVKAEANPVVVPRVNSDSAETAEKEMTIGAGQSIISVSITKLDKLMDLVGEMVISEAMVTQNPDLKGLQLDNFMKAAGQLHKVTSDIQDMVMSIRMVPLAMTFQKMHRVVRDMCKKLDKEIRLELIGEETEVDKNIIEHISDPLMHLVRNSIDHGIGSAADREAAGKPPAGKITLEAKNSGSDVVILVKDDGKGLNKQKILEKAAQNGLLYKPANEMSDSEIYNLIFLPGFSTKEKVTEFSGRGVGMDVVVRNIESVGGSVSVDSEEGKGSVIALKIPLTLAIIDGMNIQVGGSRYTIPTKAIKESFRPNANDLIKDPDGNEMIMVRGRCYPILRLHQLYKVKTGITRFIDGILIMAEHENKTLCVFADELLGQQQVVVKSLPKYIKAKRNVKGLTGCTLLGDGSISLILDIGGLVNI</sequence>
<dbReference type="InterPro" id="IPR004358">
    <property type="entry name" value="Sig_transdc_His_kin-like_C"/>
</dbReference>
<evidence type="ECO:0000256" key="14">
    <source>
        <dbReference type="PROSITE-ProRule" id="PRU00110"/>
    </source>
</evidence>
<dbReference type="InterPro" id="IPR004105">
    <property type="entry name" value="CheA-like_dim"/>
</dbReference>
<dbReference type="GO" id="GO:0006935">
    <property type="term" value="P:chemotaxis"/>
    <property type="evidence" value="ECO:0007669"/>
    <property type="project" value="UniProtKB-KW"/>
</dbReference>
<dbReference type="Gene3D" id="2.30.30.40">
    <property type="entry name" value="SH3 Domains"/>
    <property type="match status" value="1"/>
</dbReference>
<evidence type="ECO:0000259" key="15">
    <source>
        <dbReference type="PROSITE" id="PS50109"/>
    </source>
</evidence>
<dbReference type="InterPro" id="IPR008207">
    <property type="entry name" value="Sig_transdc_His_kin_Hpt_dom"/>
</dbReference>
<comment type="caution">
    <text evidence="18">The sequence shown here is derived from an EMBL/GenBank/DDBJ whole genome shotgun (WGS) entry which is preliminary data.</text>
</comment>
<evidence type="ECO:0000256" key="13">
    <source>
        <dbReference type="ARBA" id="ARBA00035100"/>
    </source>
</evidence>
<dbReference type="SMART" id="SM00073">
    <property type="entry name" value="HPT"/>
    <property type="match status" value="1"/>
</dbReference>
<protein>
    <recommendedName>
        <fullName evidence="4">Chemotaxis protein CheA</fullName>
        <ecNumber evidence="3">2.7.13.3</ecNumber>
    </recommendedName>
</protein>
<dbReference type="SUPFAM" id="SSF55052">
    <property type="entry name" value="CheY-binding domain of CheA"/>
    <property type="match status" value="1"/>
</dbReference>
<dbReference type="InterPro" id="IPR010808">
    <property type="entry name" value="CheA_P2-bd"/>
</dbReference>
<dbReference type="CDD" id="cd00731">
    <property type="entry name" value="CheA_reg"/>
    <property type="match status" value="1"/>
</dbReference>
<reference evidence="18 19" key="1">
    <citation type="journal article" date="2013" name="Genome Announc.">
        <title>Draft Genome Sequence of the Cellulolytic, Mesophilic, Anaerobic Bacterium Clostridium termitidis Strain CT1112 (DSM 5398).</title>
        <authorList>
            <person name="Lal S."/>
            <person name="Ramachandran U."/>
            <person name="Zhang X."/>
            <person name="Munir R."/>
            <person name="Sparling R."/>
            <person name="Levin D.B."/>
        </authorList>
    </citation>
    <scope>NUCLEOTIDE SEQUENCE [LARGE SCALE GENOMIC DNA]</scope>
    <source>
        <strain evidence="18 19">CT1112</strain>
    </source>
</reference>
<evidence type="ECO:0000256" key="4">
    <source>
        <dbReference type="ARBA" id="ARBA00021495"/>
    </source>
</evidence>
<feature type="domain" description="HPt" evidence="17">
    <location>
        <begin position="3"/>
        <end position="110"/>
    </location>
</feature>
<evidence type="ECO:0000313" key="19">
    <source>
        <dbReference type="Proteomes" id="UP000014155"/>
    </source>
</evidence>
<evidence type="ECO:0000256" key="12">
    <source>
        <dbReference type="ARBA" id="ARBA00023012"/>
    </source>
</evidence>
<evidence type="ECO:0000256" key="1">
    <source>
        <dbReference type="ARBA" id="ARBA00000085"/>
    </source>
</evidence>
<dbReference type="Pfam" id="PF02518">
    <property type="entry name" value="HATPase_c"/>
    <property type="match status" value="1"/>
</dbReference>
<keyword evidence="6" id="KW-0145">Chemotaxis</keyword>
<feature type="modified residue" description="Phosphohistidine" evidence="14">
    <location>
        <position position="51"/>
    </location>
</feature>
<dbReference type="Gene3D" id="1.10.287.560">
    <property type="entry name" value="Histidine kinase CheA-like, homodimeric domain"/>
    <property type="match status" value="1"/>
</dbReference>
<dbReference type="eggNOG" id="COG0643">
    <property type="taxonomic scope" value="Bacteria"/>
</dbReference>
<dbReference type="InterPro" id="IPR035891">
    <property type="entry name" value="CheY-binding_CheA"/>
</dbReference>
<dbReference type="PANTHER" id="PTHR43395:SF10">
    <property type="entry name" value="CHEMOTAXIS PROTEIN CHEA"/>
    <property type="match status" value="1"/>
</dbReference>
<dbReference type="InterPro" id="IPR051315">
    <property type="entry name" value="Bact_Chemotaxis_CheA"/>
</dbReference>
<keyword evidence="12" id="KW-0902">Two-component regulatory system</keyword>
<accession>S0FHF3</accession>
<dbReference type="SUPFAM" id="SSF47226">
    <property type="entry name" value="Histidine-containing phosphotransfer domain, HPT domain"/>
    <property type="match status" value="1"/>
</dbReference>
<gene>
    <name evidence="18" type="ORF">CTER_3388</name>
</gene>
<keyword evidence="5" id="KW-0963">Cytoplasm</keyword>
<evidence type="ECO:0000313" key="18">
    <source>
        <dbReference type="EMBL" id="EMS70827.1"/>
    </source>
</evidence>
<keyword evidence="19" id="KW-1185">Reference proteome</keyword>
<keyword evidence="8 18" id="KW-0808">Transferase</keyword>
<dbReference type="InterPro" id="IPR036890">
    <property type="entry name" value="HATPase_C_sf"/>
</dbReference>
<dbReference type="PROSITE" id="PS50894">
    <property type="entry name" value="HPT"/>
    <property type="match status" value="1"/>
</dbReference>
<comment type="catalytic activity">
    <reaction evidence="1">
        <text>ATP + protein L-histidine = ADP + protein N-phospho-L-histidine.</text>
        <dbReference type="EC" id="2.7.13.3"/>
    </reaction>
</comment>
<dbReference type="CDD" id="cd16916">
    <property type="entry name" value="HATPase_CheA-like"/>
    <property type="match status" value="1"/>
</dbReference>
<dbReference type="InterPro" id="IPR036097">
    <property type="entry name" value="HisK_dim/P_sf"/>
</dbReference>
<dbReference type="SUPFAM" id="SSF47384">
    <property type="entry name" value="Homodimeric domain of signal transducing histidine kinase"/>
    <property type="match status" value="1"/>
</dbReference>